<dbReference type="Proteomes" id="UP000317209">
    <property type="component" value="Unassembled WGS sequence"/>
</dbReference>
<evidence type="ECO:0008006" key="5">
    <source>
        <dbReference type="Google" id="ProtNLM"/>
    </source>
</evidence>
<dbReference type="AlphaFoldDB" id="A0A543BI55"/>
<gene>
    <name evidence="3" type="ORF">FB560_0068</name>
</gene>
<feature type="domain" description="S-Me-THD N-terminal" evidence="1">
    <location>
        <begin position="11"/>
        <end position="165"/>
    </location>
</feature>
<dbReference type="InterPro" id="IPR010318">
    <property type="entry name" value="S-Me-THD_N"/>
</dbReference>
<dbReference type="Pfam" id="PF06032">
    <property type="entry name" value="S-Me-THD_N"/>
    <property type="match status" value="1"/>
</dbReference>
<feature type="domain" description="S-Me-THD-like C-terminal" evidence="2">
    <location>
        <begin position="170"/>
        <end position="353"/>
    </location>
</feature>
<evidence type="ECO:0000313" key="3">
    <source>
        <dbReference type="EMBL" id="TQL84481.1"/>
    </source>
</evidence>
<reference evidence="3 4" key="1">
    <citation type="submission" date="2019-06" db="EMBL/GenBank/DDBJ databases">
        <title>Sequencing the genomes of 1000 actinobacteria strains.</title>
        <authorList>
            <person name="Klenk H.-P."/>
        </authorList>
    </citation>
    <scope>NUCLEOTIDE SEQUENCE [LARGE SCALE GENOMIC DNA]</scope>
    <source>
        <strain evidence="3 4">DSM 20169</strain>
    </source>
</reference>
<keyword evidence="4" id="KW-1185">Reference proteome</keyword>
<dbReference type="InterPro" id="IPR024071">
    <property type="entry name" value="S-Me-THD_C_sf"/>
</dbReference>
<dbReference type="InterPro" id="IPR027479">
    <property type="entry name" value="S-Me-THD_N_sf"/>
</dbReference>
<dbReference type="Gene3D" id="2.40.390.10">
    <property type="entry name" value="CV3147-like"/>
    <property type="match status" value="1"/>
</dbReference>
<evidence type="ECO:0000313" key="4">
    <source>
        <dbReference type="Proteomes" id="UP000317209"/>
    </source>
</evidence>
<comment type="caution">
    <text evidence="3">The sequence shown here is derived from an EMBL/GenBank/DDBJ whole genome shotgun (WGS) entry which is preliminary data.</text>
</comment>
<dbReference type="Gene3D" id="3.40.1610.10">
    <property type="entry name" value="CV3147-like domain"/>
    <property type="match status" value="1"/>
</dbReference>
<name>A0A543BI55_9MICO</name>
<protein>
    <recommendedName>
        <fullName evidence="5">DUF917 family protein</fullName>
    </recommendedName>
</protein>
<dbReference type="InterPro" id="IPR048350">
    <property type="entry name" value="S-Me-THD-like_C"/>
</dbReference>
<evidence type="ECO:0000259" key="1">
    <source>
        <dbReference type="Pfam" id="PF06032"/>
    </source>
</evidence>
<accession>A0A543BI55</accession>
<dbReference type="Pfam" id="PF20906">
    <property type="entry name" value="S-Me-THD_C"/>
    <property type="match status" value="1"/>
</dbReference>
<proteinExistence type="predicted"/>
<organism evidence="3 4">
    <name type="scientific">Microbacterium saperdae</name>
    <dbReference type="NCBI Taxonomy" id="69368"/>
    <lineage>
        <taxon>Bacteria</taxon>
        <taxon>Bacillati</taxon>
        <taxon>Actinomycetota</taxon>
        <taxon>Actinomycetes</taxon>
        <taxon>Micrococcales</taxon>
        <taxon>Microbacteriaceae</taxon>
        <taxon>Microbacterium</taxon>
    </lineage>
</organism>
<evidence type="ECO:0000259" key="2">
    <source>
        <dbReference type="Pfam" id="PF20906"/>
    </source>
</evidence>
<dbReference type="EMBL" id="VFOX01000001">
    <property type="protein sequence ID" value="TQL84481.1"/>
    <property type="molecule type" value="Genomic_DNA"/>
</dbReference>
<sequence length="354" mass="36362">MHVNRDLGVDRLSALAAGLLLLGSGGGGDPGLLAPAARAAIAERGLRTIGIDDLGDDDLVAPIGFIGSTSLLREKLPSGGEIGQAVDALRRWTGRNPTALMSIEMAGVNGFTPIVPAVEMGLPLVDADLAGRALPRLDIVSLVAAGSALVPCAVTGPGGQVIVLDQVDAGQVERLLREFVARTSGWGALALPFQTAAGLRDRVVTGTLERALRIGEALAATPASASALEMATAVGGRLLGAGRVLDSETGASLGGFDHTTVTVRDSASGSILRVEAENEFILAQRDGEMVATAPTIITLLAIPERRIVAVDDVRAGLDVAILALPAPGWWVETPVRAAHISPAAFGFEQEVVPW</sequence>
<dbReference type="SUPFAM" id="SSF160991">
    <property type="entry name" value="CV3147-like"/>
    <property type="match status" value="1"/>
</dbReference>